<evidence type="ECO:0000256" key="1">
    <source>
        <dbReference type="SAM" id="MobiDB-lite"/>
    </source>
</evidence>
<dbReference type="OrthoDB" id="3788028at2759"/>
<feature type="compositionally biased region" description="Polar residues" evidence="1">
    <location>
        <begin position="31"/>
        <end position="60"/>
    </location>
</feature>
<dbReference type="EMBL" id="KZ678141">
    <property type="protein sequence ID" value="PSN62369.1"/>
    <property type="molecule type" value="Genomic_DNA"/>
</dbReference>
<proteinExistence type="predicted"/>
<accession>A0A2T2NAF1</accession>
<feature type="compositionally biased region" description="Basic and acidic residues" evidence="1">
    <location>
        <begin position="61"/>
        <end position="77"/>
    </location>
</feature>
<protein>
    <submittedName>
        <fullName evidence="2">Uncharacterized protein</fullName>
    </submittedName>
</protein>
<evidence type="ECO:0000313" key="3">
    <source>
        <dbReference type="Proteomes" id="UP000240883"/>
    </source>
</evidence>
<reference evidence="2 3" key="1">
    <citation type="journal article" date="2018" name="Front. Microbiol.">
        <title>Genome-Wide Analysis of Corynespora cassiicola Leaf Fall Disease Putative Effectors.</title>
        <authorList>
            <person name="Lopez D."/>
            <person name="Ribeiro S."/>
            <person name="Label P."/>
            <person name="Fumanal B."/>
            <person name="Venisse J.S."/>
            <person name="Kohler A."/>
            <person name="de Oliveira R.R."/>
            <person name="Labutti K."/>
            <person name="Lipzen A."/>
            <person name="Lail K."/>
            <person name="Bauer D."/>
            <person name="Ohm R.A."/>
            <person name="Barry K.W."/>
            <person name="Spatafora J."/>
            <person name="Grigoriev I.V."/>
            <person name="Martin F.M."/>
            <person name="Pujade-Renaud V."/>
        </authorList>
    </citation>
    <scope>NUCLEOTIDE SEQUENCE [LARGE SCALE GENOMIC DNA]</scope>
    <source>
        <strain evidence="2 3">Philippines</strain>
    </source>
</reference>
<dbReference type="Proteomes" id="UP000240883">
    <property type="component" value="Unassembled WGS sequence"/>
</dbReference>
<dbReference type="AlphaFoldDB" id="A0A2T2NAF1"/>
<feature type="region of interest" description="Disordered" evidence="1">
    <location>
        <begin position="19"/>
        <end position="122"/>
    </location>
</feature>
<name>A0A2T2NAF1_CORCC</name>
<evidence type="ECO:0000313" key="2">
    <source>
        <dbReference type="EMBL" id="PSN62369.1"/>
    </source>
</evidence>
<feature type="compositionally biased region" description="Basic and acidic residues" evidence="1">
    <location>
        <begin position="95"/>
        <end position="122"/>
    </location>
</feature>
<keyword evidence="3" id="KW-1185">Reference proteome</keyword>
<sequence>MLTPLRLLLAARTQFRSLATTSRLHQGPHPKSNQPSTQNGAHRSATGKGTPNTDPQSSASDAEHLSGQDHPAKKPDPQVKPARRTGIGGVGGQERGWEGDRGKEAGKESRNGRTAGEKREGA</sequence>
<gene>
    <name evidence="2" type="ORF">BS50DRAFT_591675</name>
</gene>
<organism evidence="2 3">
    <name type="scientific">Corynespora cassiicola Philippines</name>
    <dbReference type="NCBI Taxonomy" id="1448308"/>
    <lineage>
        <taxon>Eukaryota</taxon>
        <taxon>Fungi</taxon>
        <taxon>Dikarya</taxon>
        <taxon>Ascomycota</taxon>
        <taxon>Pezizomycotina</taxon>
        <taxon>Dothideomycetes</taxon>
        <taxon>Pleosporomycetidae</taxon>
        <taxon>Pleosporales</taxon>
        <taxon>Corynesporascaceae</taxon>
        <taxon>Corynespora</taxon>
    </lineage>
</organism>